<keyword evidence="6" id="KW-1185">Reference proteome</keyword>
<evidence type="ECO:0000256" key="1">
    <source>
        <dbReference type="ARBA" id="ARBA00022679"/>
    </source>
</evidence>
<dbReference type="OrthoDB" id="9785602at2"/>
<comment type="similarity">
    <text evidence="3">Belongs to the acetyltransferase family. RimJ subfamily.</text>
</comment>
<proteinExistence type="inferred from homology"/>
<evidence type="ECO:0000256" key="2">
    <source>
        <dbReference type="ARBA" id="ARBA00023315"/>
    </source>
</evidence>
<dbReference type="RefSeq" id="WP_152891985.1">
    <property type="nucleotide sequence ID" value="NZ_WHJC01000403.1"/>
</dbReference>
<dbReference type="InterPro" id="IPR000182">
    <property type="entry name" value="GNAT_dom"/>
</dbReference>
<comment type="caution">
    <text evidence="5">The sequence shown here is derived from an EMBL/GenBank/DDBJ whole genome shotgun (WGS) entry which is preliminary data.</text>
</comment>
<keyword evidence="2" id="KW-0012">Acyltransferase</keyword>
<name>A0A6I1MNF4_9CLOT</name>
<dbReference type="PROSITE" id="PS51186">
    <property type="entry name" value="GNAT"/>
    <property type="match status" value="1"/>
</dbReference>
<dbReference type="InterPro" id="IPR016181">
    <property type="entry name" value="Acyl_CoA_acyltransferase"/>
</dbReference>
<dbReference type="Pfam" id="PF13302">
    <property type="entry name" value="Acetyltransf_3"/>
    <property type="match status" value="1"/>
</dbReference>
<gene>
    <name evidence="5" type="ORF">GBZ86_14975</name>
</gene>
<reference evidence="5 6" key="1">
    <citation type="submission" date="2019-10" db="EMBL/GenBank/DDBJ databases">
        <title>The Genome Sequence of Clostridium tarantellae Isolated from Fish Brain.</title>
        <authorList>
            <person name="Bano L."/>
            <person name="Kiel M."/>
            <person name="Sales G."/>
            <person name="Doxey A.C."/>
            <person name="Mansfield M.J."/>
            <person name="Schiavone M."/>
            <person name="Rossetto O."/>
            <person name="Pirazzini M."/>
            <person name="Dobrindt U."/>
            <person name="Montecucco C."/>
        </authorList>
    </citation>
    <scope>NUCLEOTIDE SEQUENCE [LARGE SCALE GENOMIC DNA]</scope>
    <source>
        <strain evidence="5 6">DSM 3997</strain>
    </source>
</reference>
<dbReference type="PANTHER" id="PTHR43792:SF8">
    <property type="entry name" value="[RIBOSOMAL PROTEIN US5]-ALANINE N-ACETYLTRANSFERASE"/>
    <property type="match status" value="1"/>
</dbReference>
<dbReference type="Gene3D" id="3.40.630.30">
    <property type="match status" value="1"/>
</dbReference>
<keyword evidence="1 5" id="KW-0808">Transferase</keyword>
<dbReference type="PANTHER" id="PTHR43792">
    <property type="entry name" value="GNAT FAMILY, PUTATIVE (AFU_ORTHOLOGUE AFUA_3G00765)-RELATED-RELATED"/>
    <property type="match status" value="1"/>
</dbReference>
<organism evidence="5 6">
    <name type="scientific">Clostridium tarantellae</name>
    <dbReference type="NCBI Taxonomy" id="39493"/>
    <lineage>
        <taxon>Bacteria</taxon>
        <taxon>Bacillati</taxon>
        <taxon>Bacillota</taxon>
        <taxon>Clostridia</taxon>
        <taxon>Eubacteriales</taxon>
        <taxon>Clostridiaceae</taxon>
        <taxon>Clostridium</taxon>
    </lineage>
</organism>
<feature type="domain" description="N-acetyltransferase" evidence="4">
    <location>
        <begin position="26"/>
        <end position="188"/>
    </location>
</feature>
<dbReference type="AlphaFoldDB" id="A0A6I1MNF4"/>
<protein>
    <submittedName>
        <fullName evidence="5">GNAT family N-acetyltransferase</fullName>
    </submittedName>
</protein>
<evidence type="ECO:0000313" key="6">
    <source>
        <dbReference type="Proteomes" id="UP000430345"/>
    </source>
</evidence>
<dbReference type="SUPFAM" id="SSF55729">
    <property type="entry name" value="Acyl-CoA N-acyltransferases (Nat)"/>
    <property type="match status" value="1"/>
</dbReference>
<sequence>MEELYFNDNNIDIAFEKFPILEDENYIIRQPKDIDWKDIIEIYSNKELLIVDRLPQIYDKDAAKEFITFIRFKYKYKERIDWSIYSNKDKKCIGLVGIYNISKIDARAEIGYIMSKKYMRKGIMTMALNKVLGYLFNNLKFNRIEANVYKENLPSIRLCEKLKFSLEGVRLEYMYNDFTGIYMDSYIFSILNNNKN</sequence>
<evidence type="ECO:0000256" key="3">
    <source>
        <dbReference type="ARBA" id="ARBA00038502"/>
    </source>
</evidence>
<dbReference type="GO" id="GO:0016747">
    <property type="term" value="F:acyltransferase activity, transferring groups other than amino-acyl groups"/>
    <property type="evidence" value="ECO:0007669"/>
    <property type="project" value="InterPro"/>
</dbReference>
<dbReference type="EMBL" id="WHJC01000403">
    <property type="protein sequence ID" value="MPQ45026.1"/>
    <property type="molecule type" value="Genomic_DNA"/>
</dbReference>
<accession>A0A6I1MNF4</accession>
<dbReference type="InterPro" id="IPR051531">
    <property type="entry name" value="N-acetyltransferase"/>
</dbReference>
<evidence type="ECO:0000259" key="4">
    <source>
        <dbReference type="PROSITE" id="PS51186"/>
    </source>
</evidence>
<evidence type="ECO:0000313" key="5">
    <source>
        <dbReference type="EMBL" id="MPQ45026.1"/>
    </source>
</evidence>
<dbReference type="Proteomes" id="UP000430345">
    <property type="component" value="Unassembled WGS sequence"/>
</dbReference>